<dbReference type="InterPro" id="IPR000515">
    <property type="entry name" value="MetI-like"/>
</dbReference>
<feature type="transmembrane region" description="Helical" evidence="7">
    <location>
        <begin position="12"/>
        <end position="33"/>
    </location>
</feature>
<keyword evidence="4 7" id="KW-0812">Transmembrane</keyword>
<feature type="transmembrane region" description="Helical" evidence="7">
    <location>
        <begin position="98"/>
        <end position="118"/>
    </location>
</feature>
<feature type="transmembrane region" description="Helical" evidence="7">
    <location>
        <begin position="189"/>
        <end position="209"/>
    </location>
</feature>
<proteinExistence type="inferred from homology"/>
<evidence type="ECO:0000313" key="9">
    <source>
        <dbReference type="EMBL" id="WVX48723.1"/>
    </source>
</evidence>
<accession>A0ABZ2BRV9</accession>
<keyword evidence="2 7" id="KW-0813">Transport</keyword>
<dbReference type="SUPFAM" id="SSF161098">
    <property type="entry name" value="MetI-like"/>
    <property type="match status" value="1"/>
</dbReference>
<evidence type="ECO:0000256" key="2">
    <source>
        <dbReference type="ARBA" id="ARBA00022448"/>
    </source>
</evidence>
<evidence type="ECO:0000256" key="5">
    <source>
        <dbReference type="ARBA" id="ARBA00022989"/>
    </source>
</evidence>
<feature type="domain" description="ABC transmembrane type-1" evidence="8">
    <location>
        <begin position="66"/>
        <end position="256"/>
    </location>
</feature>
<evidence type="ECO:0000256" key="7">
    <source>
        <dbReference type="RuleBase" id="RU363032"/>
    </source>
</evidence>
<dbReference type="Proteomes" id="UP001318682">
    <property type="component" value="Chromosome"/>
</dbReference>
<evidence type="ECO:0000256" key="1">
    <source>
        <dbReference type="ARBA" id="ARBA00004651"/>
    </source>
</evidence>
<protein>
    <submittedName>
        <fullName evidence="9">Lactose transport system permease protein LacG</fullName>
    </submittedName>
</protein>
<dbReference type="Gene3D" id="1.10.3720.10">
    <property type="entry name" value="MetI-like"/>
    <property type="match status" value="1"/>
</dbReference>
<keyword evidence="5 7" id="KW-1133">Transmembrane helix</keyword>
<evidence type="ECO:0000256" key="3">
    <source>
        <dbReference type="ARBA" id="ARBA00022475"/>
    </source>
</evidence>
<comment type="subcellular location">
    <subcellularLocation>
        <location evidence="1 7">Cell membrane</location>
        <topology evidence="1 7">Multi-pass membrane protein</topology>
    </subcellularLocation>
</comment>
<keyword evidence="6 7" id="KW-0472">Membrane</keyword>
<evidence type="ECO:0000259" key="8">
    <source>
        <dbReference type="PROSITE" id="PS50928"/>
    </source>
</evidence>
<dbReference type="PROSITE" id="PS50928">
    <property type="entry name" value="ABC_TM1"/>
    <property type="match status" value="1"/>
</dbReference>
<gene>
    <name evidence="9" type="primary">lacG_1</name>
    <name evidence="9" type="ORF">ROLI_018040</name>
</gene>
<keyword evidence="10" id="KW-1185">Reference proteome</keyword>
<dbReference type="EMBL" id="CP143423">
    <property type="protein sequence ID" value="WVX48723.1"/>
    <property type="molecule type" value="Genomic_DNA"/>
</dbReference>
<dbReference type="PANTHER" id="PTHR43744">
    <property type="entry name" value="ABC TRANSPORTER PERMEASE PROTEIN MG189-RELATED-RELATED"/>
    <property type="match status" value="1"/>
</dbReference>
<evidence type="ECO:0000256" key="6">
    <source>
        <dbReference type="ARBA" id="ARBA00023136"/>
    </source>
</evidence>
<dbReference type="CDD" id="cd06261">
    <property type="entry name" value="TM_PBP2"/>
    <property type="match status" value="1"/>
</dbReference>
<feature type="transmembrane region" description="Helical" evidence="7">
    <location>
        <begin position="130"/>
        <end position="151"/>
    </location>
</feature>
<feature type="transmembrane region" description="Helical" evidence="7">
    <location>
        <begin position="62"/>
        <end position="91"/>
    </location>
</feature>
<evidence type="ECO:0000256" key="4">
    <source>
        <dbReference type="ARBA" id="ARBA00022692"/>
    </source>
</evidence>
<reference evidence="9 10" key="1">
    <citation type="submission" date="2015-07" db="EMBL/GenBank/DDBJ databases">
        <authorList>
            <person name="Voget S."/>
            <person name="Dogs M."/>
            <person name="Brinkhoff T.H."/>
            <person name="Daniel R."/>
        </authorList>
    </citation>
    <scope>NUCLEOTIDE SEQUENCE [LARGE SCALE GENOMIC DNA]</scope>
    <source>
        <strain evidence="9 10">B14</strain>
    </source>
</reference>
<dbReference type="InterPro" id="IPR035906">
    <property type="entry name" value="MetI-like_sf"/>
</dbReference>
<comment type="similarity">
    <text evidence="7">Belongs to the binding-protein-dependent transport system permease family.</text>
</comment>
<dbReference type="PANTHER" id="PTHR43744:SF3">
    <property type="entry name" value="LACTOSE TRANSPORT SYSTEM PERMEASE PROTEIN LACG"/>
    <property type="match status" value="1"/>
</dbReference>
<keyword evidence="3" id="KW-1003">Cell membrane</keyword>
<name>A0ABZ2BRV9_9RHOB</name>
<reference evidence="10" key="2">
    <citation type="submission" date="2024-01" db="EMBL/GenBank/DDBJ databases">
        <title>Roseobacter fucihabitans sp. nov., isolated from the brown alga Fucus spiralis.</title>
        <authorList>
            <person name="Hahnke S."/>
            <person name="Berger M."/>
            <person name="Schlingloff A."/>
            <person name="Athale I."/>
            <person name="Neumann-Schaal M."/>
            <person name="Adenaya A."/>
            <person name="Poehlein A."/>
            <person name="Daniel R."/>
            <person name="Pertersen J."/>
            <person name="Brinkhoff T."/>
        </authorList>
    </citation>
    <scope>NUCLEOTIDE SEQUENCE [LARGE SCALE GENOMIC DNA]</scope>
    <source>
        <strain evidence="10">B14</strain>
    </source>
</reference>
<organism evidence="9 10">
    <name type="scientific">Roseobacter fucihabitans</name>
    <dbReference type="NCBI Taxonomy" id="1537242"/>
    <lineage>
        <taxon>Bacteria</taxon>
        <taxon>Pseudomonadati</taxon>
        <taxon>Pseudomonadota</taxon>
        <taxon>Alphaproteobacteria</taxon>
        <taxon>Rhodobacterales</taxon>
        <taxon>Roseobacteraceae</taxon>
        <taxon>Roseobacter</taxon>
    </lineage>
</organism>
<feature type="transmembrane region" description="Helical" evidence="7">
    <location>
        <begin position="235"/>
        <end position="256"/>
    </location>
</feature>
<evidence type="ECO:0000313" key="10">
    <source>
        <dbReference type="Proteomes" id="UP001318682"/>
    </source>
</evidence>
<dbReference type="RefSeq" id="WP_187429878.1">
    <property type="nucleotide sequence ID" value="NZ_CP143423.1"/>
</dbReference>
<dbReference type="Pfam" id="PF00528">
    <property type="entry name" value="BPD_transp_1"/>
    <property type="match status" value="1"/>
</dbReference>
<sequence>MTKGLDRILWTTFGLVFAAIWGLPFLYSVWTAFHDEIYSANFVWNAPLTLENFVEAWQAAPFALYFLNTFILISIVLAANLILCTLVAYAFVRYRFRWSGYLFALIMVQLLISPEILIVENYLTLSRIGMIDTILGIALPYLTSAFGIFLLRQTFMTVPVSLDEAAQIEGAGAWRVLWNIYVPLAKPVYLAYGLVSISFHWNNFLWPLIVTNSPEVRPVTVGLSVFATVESGVEWSLVNAATLMTTAPLIIAFVIFQRQFVANFMRAGIK</sequence>